<reference evidence="2 3" key="1">
    <citation type="journal article" date="2016" name="Front. Microbiol.">
        <title>Comparative Genomics Analysis of Streptomyces Species Reveals Their Adaptation to the Marine Environment and Their Diversity at the Genomic Level.</title>
        <authorList>
            <person name="Tian X."/>
            <person name="Zhang Z."/>
            <person name="Yang T."/>
            <person name="Chen M."/>
            <person name="Li J."/>
            <person name="Chen F."/>
            <person name="Yang J."/>
            <person name="Li W."/>
            <person name="Zhang B."/>
            <person name="Zhang Z."/>
            <person name="Wu J."/>
            <person name="Zhang C."/>
            <person name="Long L."/>
            <person name="Xiao J."/>
        </authorList>
    </citation>
    <scope>NUCLEOTIDE SEQUENCE [LARGE SCALE GENOMIC DNA]</scope>
    <source>
        <strain evidence="2 3">SCSIO 10429</strain>
    </source>
</reference>
<protein>
    <recommendedName>
        <fullName evidence="4">Potassium channel domain-containing protein</fullName>
    </recommendedName>
</protein>
<name>A0A1E7L4G2_9ACTN</name>
<organism evidence="2 3">
    <name type="scientific">Streptomyces nanshensis</name>
    <dbReference type="NCBI Taxonomy" id="518642"/>
    <lineage>
        <taxon>Bacteria</taxon>
        <taxon>Bacillati</taxon>
        <taxon>Actinomycetota</taxon>
        <taxon>Actinomycetes</taxon>
        <taxon>Kitasatosporales</taxon>
        <taxon>Streptomycetaceae</taxon>
        <taxon>Streptomyces</taxon>
    </lineage>
</organism>
<gene>
    <name evidence="2" type="ORF">AN218_14540</name>
</gene>
<feature type="transmembrane region" description="Helical" evidence="1">
    <location>
        <begin position="49"/>
        <end position="65"/>
    </location>
</feature>
<keyword evidence="1" id="KW-0812">Transmembrane</keyword>
<comment type="caution">
    <text evidence="2">The sequence shown here is derived from an EMBL/GenBank/DDBJ whole genome shotgun (WGS) entry which is preliminary data.</text>
</comment>
<sequence length="104" mass="11379">MQDVVVGFGYVPSRALIWLSALLFTATAYFQASGPLAAIKPDEAPTWDPFLYSLDVLIPFISLGHDTVWDPTGRDKAVFILLMVAGWVLTTTVIAGLGRVLQRQ</sequence>
<dbReference type="Proteomes" id="UP000176005">
    <property type="component" value="Unassembled WGS sequence"/>
</dbReference>
<feature type="transmembrane region" description="Helical" evidence="1">
    <location>
        <begin position="15"/>
        <end position="37"/>
    </location>
</feature>
<evidence type="ECO:0000256" key="1">
    <source>
        <dbReference type="SAM" id="Phobius"/>
    </source>
</evidence>
<dbReference type="EMBL" id="LJGW01000249">
    <property type="protein sequence ID" value="OEV11096.1"/>
    <property type="molecule type" value="Genomic_DNA"/>
</dbReference>
<accession>A0A1E7L4G2</accession>
<keyword evidence="3" id="KW-1185">Reference proteome</keyword>
<feature type="transmembrane region" description="Helical" evidence="1">
    <location>
        <begin position="77"/>
        <end position="101"/>
    </location>
</feature>
<dbReference type="AlphaFoldDB" id="A0A1E7L4G2"/>
<keyword evidence="1" id="KW-0472">Membrane</keyword>
<keyword evidence="1" id="KW-1133">Transmembrane helix</keyword>
<evidence type="ECO:0008006" key="4">
    <source>
        <dbReference type="Google" id="ProtNLM"/>
    </source>
</evidence>
<evidence type="ECO:0000313" key="3">
    <source>
        <dbReference type="Proteomes" id="UP000176005"/>
    </source>
</evidence>
<proteinExistence type="predicted"/>
<evidence type="ECO:0000313" key="2">
    <source>
        <dbReference type="EMBL" id="OEV11096.1"/>
    </source>
</evidence>